<evidence type="ECO:0000313" key="1">
    <source>
        <dbReference type="EMBL" id="KAI3676904.1"/>
    </source>
</evidence>
<dbReference type="Proteomes" id="UP001056120">
    <property type="component" value="Linkage Group LG29"/>
</dbReference>
<gene>
    <name evidence="1" type="ORF">L1987_86519</name>
</gene>
<dbReference type="EMBL" id="CM042046">
    <property type="protein sequence ID" value="KAI3676904.1"/>
    <property type="molecule type" value="Genomic_DNA"/>
</dbReference>
<sequence>MATSLSHTSTFFSPTTTATAAITTTGTFSYLKLPKTLPHKPLSIIHCSHNGSTYIPNHIQDPNRIRILDTTLRDGEQAPGASMNPNQKLAIAHQLAKLGVDIIEAGFPASNKSDLETVKLVAKVVGNNNSNDGRWIPVICCLARCNKNDIDKAWEGVKYAKFPRIHIFLATSEIHMKYKLKMTKEQVVEKARTMVAYARSLGCNDVQFSPEDAGRSEREFLYEVLGEAIKAGATTLCIPDTVGYNWPREFGQLITDIKANTPGVKNVVVSTHCHNDLGLATANTLEGAYMGARQLEVTINGIGERAGNASLEEVVMAIKSKGELLGGLYTGIDTRHIGMTSKMVEDYSGMRVQPHKPIVGANAFAHESGIHQDGVLKNKSTYEIMSPEDIGIHRSNEAGLTLGKLSGRHALKAKFYELGYTFDGNELNELFLRFKSLAETKKVITDKDLIALVSDQSFRATCNQG</sequence>
<name>A0ACB8Y023_9ASTR</name>
<protein>
    <submittedName>
        <fullName evidence="1">Uncharacterized protein</fullName>
    </submittedName>
</protein>
<comment type="caution">
    <text evidence="1">The sequence shown here is derived from an EMBL/GenBank/DDBJ whole genome shotgun (WGS) entry which is preliminary data.</text>
</comment>
<reference evidence="1 2" key="2">
    <citation type="journal article" date="2022" name="Mol. Ecol. Resour.">
        <title>The genomes of chicory, endive, great burdock and yacon provide insights into Asteraceae paleo-polyploidization history and plant inulin production.</title>
        <authorList>
            <person name="Fan W."/>
            <person name="Wang S."/>
            <person name="Wang H."/>
            <person name="Wang A."/>
            <person name="Jiang F."/>
            <person name="Liu H."/>
            <person name="Zhao H."/>
            <person name="Xu D."/>
            <person name="Zhang Y."/>
        </authorList>
    </citation>
    <scope>NUCLEOTIDE SEQUENCE [LARGE SCALE GENOMIC DNA]</scope>
    <source>
        <strain evidence="2">cv. Yunnan</strain>
        <tissue evidence="1">Leaves</tissue>
    </source>
</reference>
<proteinExistence type="predicted"/>
<reference evidence="2" key="1">
    <citation type="journal article" date="2022" name="Mol. Ecol. Resour.">
        <title>The genomes of chicory, endive, great burdock and yacon provide insights into Asteraceae palaeo-polyploidization history and plant inulin production.</title>
        <authorList>
            <person name="Fan W."/>
            <person name="Wang S."/>
            <person name="Wang H."/>
            <person name="Wang A."/>
            <person name="Jiang F."/>
            <person name="Liu H."/>
            <person name="Zhao H."/>
            <person name="Xu D."/>
            <person name="Zhang Y."/>
        </authorList>
    </citation>
    <scope>NUCLEOTIDE SEQUENCE [LARGE SCALE GENOMIC DNA]</scope>
    <source>
        <strain evidence="2">cv. Yunnan</strain>
    </source>
</reference>
<accession>A0ACB8Y023</accession>
<keyword evidence="2" id="KW-1185">Reference proteome</keyword>
<organism evidence="1 2">
    <name type="scientific">Smallanthus sonchifolius</name>
    <dbReference type="NCBI Taxonomy" id="185202"/>
    <lineage>
        <taxon>Eukaryota</taxon>
        <taxon>Viridiplantae</taxon>
        <taxon>Streptophyta</taxon>
        <taxon>Embryophyta</taxon>
        <taxon>Tracheophyta</taxon>
        <taxon>Spermatophyta</taxon>
        <taxon>Magnoliopsida</taxon>
        <taxon>eudicotyledons</taxon>
        <taxon>Gunneridae</taxon>
        <taxon>Pentapetalae</taxon>
        <taxon>asterids</taxon>
        <taxon>campanulids</taxon>
        <taxon>Asterales</taxon>
        <taxon>Asteraceae</taxon>
        <taxon>Asteroideae</taxon>
        <taxon>Heliantheae alliance</taxon>
        <taxon>Millerieae</taxon>
        <taxon>Smallanthus</taxon>
    </lineage>
</organism>
<evidence type="ECO:0000313" key="2">
    <source>
        <dbReference type="Proteomes" id="UP001056120"/>
    </source>
</evidence>